<keyword evidence="17" id="KW-0325">Glycoprotein</keyword>
<dbReference type="PROSITE" id="PS50011">
    <property type="entry name" value="PROTEIN_KINASE_DOM"/>
    <property type="match status" value="2"/>
</dbReference>
<feature type="compositionally biased region" description="Basic and acidic residues" evidence="19">
    <location>
        <begin position="1498"/>
        <end position="1509"/>
    </location>
</feature>
<evidence type="ECO:0000256" key="8">
    <source>
        <dbReference type="ARBA" id="ARBA00022692"/>
    </source>
</evidence>
<dbReference type="InterPro" id="IPR032675">
    <property type="entry name" value="LRR_dom_sf"/>
</dbReference>
<feature type="transmembrane region" description="Helical" evidence="20">
    <location>
        <begin position="447"/>
        <end position="471"/>
    </location>
</feature>
<dbReference type="InterPro" id="IPR017441">
    <property type="entry name" value="Protein_kinase_ATP_BS"/>
</dbReference>
<evidence type="ECO:0000256" key="16">
    <source>
        <dbReference type="ARBA" id="ARBA00023170"/>
    </source>
</evidence>
<evidence type="ECO:0000256" key="17">
    <source>
        <dbReference type="ARBA" id="ARBA00023180"/>
    </source>
</evidence>
<accession>A0A1D6N8K6</accession>
<evidence type="ECO:0000256" key="10">
    <source>
        <dbReference type="ARBA" id="ARBA00022737"/>
    </source>
</evidence>
<dbReference type="FunFam" id="3.30.200.20:FF:000328">
    <property type="entry name" value="Leucine-rich repeat protein kinase family protein"/>
    <property type="match status" value="1"/>
</dbReference>
<evidence type="ECO:0000256" key="1">
    <source>
        <dbReference type="ARBA" id="ARBA00004162"/>
    </source>
</evidence>
<dbReference type="InterPro" id="IPR001245">
    <property type="entry name" value="Ser-Thr/Tyr_kinase_cat_dom"/>
</dbReference>
<dbReference type="GO" id="GO:0005524">
    <property type="term" value="F:ATP binding"/>
    <property type="evidence" value="ECO:0007669"/>
    <property type="project" value="UniProtKB-UniRule"/>
</dbReference>
<comment type="subcellular location">
    <subcellularLocation>
        <location evidence="1">Cell membrane</location>
        <topology evidence="1">Single-pass membrane protein</topology>
    </subcellularLocation>
    <subcellularLocation>
        <location evidence="2">Membrane</location>
        <topology evidence="2">Single-pass type I membrane protein</topology>
    </subcellularLocation>
</comment>
<evidence type="ECO:0000256" key="5">
    <source>
        <dbReference type="ARBA" id="ARBA00022527"/>
    </source>
</evidence>
<dbReference type="PANTHER" id="PTHR45974">
    <property type="entry name" value="RECEPTOR-LIKE PROTEIN 55"/>
    <property type="match status" value="1"/>
</dbReference>
<dbReference type="InterPro" id="IPR001611">
    <property type="entry name" value="Leu-rich_rpt"/>
</dbReference>
<dbReference type="PaxDb" id="4577-AC193379.3_FGP001"/>
<keyword evidence="13 18" id="KW-0067">ATP-binding</keyword>
<dbReference type="InterPro" id="IPR011009">
    <property type="entry name" value="Kinase-like_dom_sf"/>
</dbReference>
<keyword evidence="11 18" id="KW-0547">Nucleotide-binding</keyword>
<evidence type="ECO:0000256" key="15">
    <source>
        <dbReference type="ARBA" id="ARBA00023136"/>
    </source>
</evidence>
<dbReference type="CDD" id="cd14066">
    <property type="entry name" value="STKc_IRAK"/>
    <property type="match status" value="1"/>
</dbReference>
<dbReference type="FunFam" id="1.10.510.10:FF:000453">
    <property type="entry name" value="LRR receptor-like serine/threonine-protein kinase HSL2"/>
    <property type="match status" value="1"/>
</dbReference>
<feature type="domain" description="Protein kinase" evidence="21">
    <location>
        <begin position="1288"/>
        <end position="1509"/>
    </location>
</feature>
<keyword evidence="6" id="KW-0433">Leucine-rich repeat</keyword>
<organism evidence="22">
    <name type="scientific">Zea mays</name>
    <name type="common">Maize</name>
    <dbReference type="NCBI Taxonomy" id="4577"/>
    <lineage>
        <taxon>Eukaryota</taxon>
        <taxon>Viridiplantae</taxon>
        <taxon>Streptophyta</taxon>
        <taxon>Embryophyta</taxon>
        <taxon>Tracheophyta</taxon>
        <taxon>Spermatophyta</taxon>
        <taxon>Magnoliopsida</taxon>
        <taxon>Liliopsida</taxon>
        <taxon>Poales</taxon>
        <taxon>Poaceae</taxon>
        <taxon>PACMAD clade</taxon>
        <taxon>Panicoideae</taxon>
        <taxon>Andropogonodae</taxon>
        <taxon>Andropogoneae</taxon>
        <taxon>Tripsacinae</taxon>
        <taxon>Zea</taxon>
    </lineage>
</organism>
<dbReference type="EC" id="2.7.11.1" evidence="3"/>
<dbReference type="SMR" id="A0A1D6N8K6"/>
<feature type="compositionally biased region" description="Polar residues" evidence="19">
    <location>
        <begin position="1477"/>
        <end position="1488"/>
    </location>
</feature>
<keyword evidence="8 20" id="KW-0812">Transmembrane</keyword>
<feature type="region of interest" description="Disordered" evidence="19">
    <location>
        <begin position="820"/>
        <end position="845"/>
    </location>
</feature>
<feature type="binding site" evidence="18">
    <location>
        <position position="1316"/>
    </location>
    <ligand>
        <name>ATP</name>
        <dbReference type="ChEBI" id="CHEBI:30616"/>
    </ligand>
</feature>
<keyword evidence="14 20" id="KW-1133">Transmembrane helix</keyword>
<keyword evidence="9" id="KW-0732">Signal</keyword>
<evidence type="ECO:0000256" key="13">
    <source>
        <dbReference type="ARBA" id="ARBA00022840"/>
    </source>
</evidence>
<keyword evidence="5" id="KW-0723">Serine/threonine-protein kinase</keyword>
<evidence type="ECO:0000259" key="21">
    <source>
        <dbReference type="PROSITE" id="PS50011"/>
    </source>
</evidence>
<keyword evidence="12 22" id="KW-0418">Kinase</keyword>
<evidence type="ECO:0000256" key="11">
    <source>
        <dbReference type="ARBA" id="ARBA00022741"/>
    </source>
</evidence>
<evidence type="ECO:0000256" key="6">
    <source>
        <dbReference type="ARBA" id="ARBA00022614"/>
    </source>
</evidence>
<evidence type="ECO:0000256" key="2">
    <source>
        <dbReference type="ARBA" id="ARBA00004479"/>
    </source>
</evidence>
<keyword evidence="10" id="KW-0677">Repeat</keyword>
<feature type="domain" description="Protein kinase" evidence="21">
    <location>
        <begin position="522"/>
        <end position="795"/>
    </location>
</feature>
<dbReference type="GO" id="GO:0004674">
    <property type="term" value="F:protein serine/threonine kinase activity"/>
    <property type="evidence" value="ECO:0007669"/>
    <property type="project" value="UniProtKB-KW"/>
</dbReference>
<dbReference type="PROSITE" id="PS00108">
    <property type="entry name" value="PROTEIN_KINASE_ST"/>
    <property type="match status" value="1"/>
</dbReference>
<dbReference type="SUPFAM" id="SSF56112">
    <property type="entry name" value="Protein kinase-like (PK-like)"/>
    <property type="match status" value="2"/>
</dbReference>
<gene>
    <name evidence="22" type="ORF">ZEAMMB73_Zm00001d043091</name>
</gene>
<proteinExistence type="predicted"/>
<reference evidence="22" key="1">
    <citation type="submission" date="2015-12" db="EMBL/GenBank/DDBJ databases">
        <title>Update maize B73 reference genome by single molecule sequencing technologies.</title>
        <authorList>
            <consortium name="Maize Genome Sequencing Project"/>
            <person name="Ware D."/>
        </authorList>
    </citation>
    <scope>NUCLEOTIDE SEQUENCE [LARGE SCALE GENOMIC DNA]</scope>
    <source>
        <tissue evidence="22">Seedling</tissue>
    </source>
</reference>
<evidence type="ECO:0000256" key="3">
    <source>
        <dbReference type="ARBA" id="ARBA00012513"/>
    </source>
</evidence>
<feature type="compositionally biased region" description="Polar residues" evidence="19">
    <location>
        <begin position="831"/>
        <end position="840"/>
    </location>
</feature>
<dbReference type="Pfam" id="PF07714">
    <property type="entry name" value="PK_Tyr_Ser-Thr"/>
    <property type="match status" value="2"/>
</dbReference>
<sequence>MYRTTAGEDQLVADGGECVIAELVPTDAEATVLAMVLVWLWLLVPSWREAARRDLSNNQNLGGPLTPNIGNLKQLTVLILLGCTFTGNIPKEIGNLSQLTFLALNSNKFTGGIPPTLGLLSNLFWLDMSANQLSGQIPVSPGLDQLVNTRHFRLDHNIVTIVASRLDHNQFSGPVPNSITTLSNLMEVSIANNLLNGTVPDLTNLTQLDYVFMDHGELNGTIPSAMFSLPNLQQVSLARNSFSGKLNMTGNISSQLQVVNLTSNQIIEANVTGYSNTLILTENPVCLDNTSLCKLKQKQQASYATNLGPCAAIPCPFDQSASPVTSQNCACTSPIQGLMIFQAPAFSDVISPTMFQIVESTLMQNLSLAPRSVAISNVQFSQGNPLTFIVSIFPASGTSFNRSEVIRIISPLVNQTYKAPPNFGPYSFIANTYFTVPSNKKPSMGKAAIIGISIGGVVLILGLVAVATYALRQKRIAKEAVERTTNPFASWGAGGTDNGDAPQLKGARYFPFEELKKCTNNFSETQEIGSGGYGKVYKGRLANGQIAAIKRAQQGSMQGAAEFKNEIELLSRVHHKNLVSLVGFCYEQGEQMLVYEYIPYGTLRENLMGKRGVNLDWKNRLRIAIGSAKGLAYLHELADPPIIHRDIKSTNILLDESLNAKVADFGLSKLVSDTQKGHVSTQVKGTLGYLDPEYYMTQQLSEKSDVYSFGVVLLELVTASQPIEKGRYIVREIRTAIDQYDQEYYGLKGLIDPKIRDSAKLIGFRRFIQLAMECVEESAVDRPTMNDVVKELEIIIQNEGAQLLNSASLSVEQFGNEKRRDPYAEHLPMNDESSSSTFDYNSGDLSSNSGLSGPLPTSIGNLRQLTTLILAGCSFTGGIPEELGNLVQLSFLAMNSNRFTGRIPASIGLLNNLFWLDLSENQLSGPVPISSATSPGLDLLTHTKHFHFSGNQLTGNLNGLFSPSMRLEHIRLDNNKFTGAVPTNISNLVDLNVLNFAGNQLRGTMPDLSTLTKLNVVDLSNNSFDPSAIPTWMLTLKTLASVLVGNPVCLDPEFSSSHFCSIQQDSIISYTTSVTHCGSTSCSSDQSLDPANCGCAYPYMGRVFFRSPLFADLRNNEHFQLLEASLSTELGLQPGSVFLSDIHFTSDDYLQVQVRLFPSTGTSFNLSEITRIGFDLSNQTYKPPQGFGPYYFVADPYVHFAGADDGGKSQVSTGAVAGIAVACGLILIAVTSGAIFALLQKRRSRELSGQTNPFASWGIAKKDSGGAPQLKGARFFSFDELKNCTNNFAENNEIGSGGYGKVYKAILVGGTNVAIKRAEYGSKQGAVEFKNEIELLSRVHHKNLGYLDPEYYMTQQLSEKSDVYSFGVVMLEILSGRLPISKGRYIVREFRMAINPNDHNYYGLQGIVDPAIHDAAHTAGFRRFVQLAMECVDESASRRPTMNSVVKEIEAMLHSEGLSSGSSSTVEFEHVGTASTSHLYSGQVATARSNSSSSTAEEPPRPELKHSEP</sequence>
<keyword evidence="15 20" id="KW-0472">Membrane</keyword>
<dbReference type="ExpressionAtlas" id="A0A1D6N8K6">
    <property type="expression patterns" value="baseline and differential"/>
</dbReference>
<evidence type="ECO:0000256" key="14">
    <source>
        <dbReference type="ARBA" id="ARBA00022989"/>
    </source>
</evidence>
<dbReference type="SMART" id="SM00220">
    <property type="entry name" value="S_TKc"/>
    <property type="match status" value="1"/>
</dbReference>
<dbReference type="PROSITE" id="PS00107">
    <property type="entry name" value="PROTEIN_KINASE_ATP"/>
    <property type="match status" value="2"/>
</dbReference>
<dbReference type="Gene3D" id="3.80.10.10">
    <property type="entry name" value="Ribonuclease Inhibitor"/>
    <property type="match status" value="4"/>
</dbReference>
<dbReference type="EMBL" id="CM007649">
    <property type="protein sequence ID" value="ONM36908.1"/>
    <property type="molecule type" value="Genomic_DNA"/>
</dbReference>
<dbReference type="Gene3D" id="1.10.510.10">
    <property type="entry name" value="Transferase(Phosphotransferase) domain 1"/>
    <property type="match status" value="2"/>
</dbReference>
<evidence type="ECO:0000256" key="20">
    <source>
        <dbReference type="SAM" id="Phobius"/>
    </source>
</evidence>
<dbReference type="PANTHER" id="PTHR45974:SF207">
    <property type="entry name" value="LEUCINE-RICH REPEAT PROTEIN KINASE FAMILY PROTEIN"/>
    <property type="match status" value="1"/>
</dbReference>
<evidence type="ECO:0000313" key="22">
    <source>
        <dbReference type="EMBL" id="ONM36908.1"/>
    </source>
</evidence>
<dbReference type="FunFam" id="3.80.10.10:FF:000041">
    <property type="entry name" value="LRR receptor-like serine/threonine-protein kinase ERECTA"/>
    <property type="match status" value="1"/>
</dbReference>
<name>A0A1D6N8K6_MAIZE</name>
<dbReference type="InterPro" id="IPR008271">
    <property type="entry name" value="Ser/Thr_kinase_AS"/>
</dbReference>
<dbReference type="InParanoid" id="A0A1D6N8K6"/>
<evidence type="ECO:0000256" key="4">
    <source>
        <dbReference type="ARBA" id="ARBA00022475"/>
    </source>
</evidence>
<evidence type="ECO:0000256" key="19">
    <source>
        <dbReference type="SAM" id="MobiDB-lite"/>
    </source>
</evidence>
<evidence type="ECO:0000256" key="18">
    <source>
        <dbReference type="PROSITE-ProRule" id="PRU10141"/>
    </source>
</evidence>
<protein>
    <recommendedName>
        <fullName evidence="3">non-specific serine/threonine protein kinase</fullName>
        <ecNumber evidence="3">2.7.11.1</ecNumber>
    </recommendedName>
</protein>
<keyword evidence="16" id="KW-0675">Receptor</keyword>
<dbReference type="Pfam" id="PF00560">
    <property type="entry name" value="LRR_1"/>
    <property type="match status" value="2"/>
</dbReference>
<evidence type="ECO:0000256" key="7">
    <source>
        <dbReference type="ARBA" id="ARBA00022679"/>
    </source>
</evidence>
<dbReference type="InterPro" id="IPR000719">
    <property type="entry name" value="Prot_kinase_dom"/>
</dbReference>
<dbReference type="SUPFAM" id="SSF52058">
    <property type="entry name" value="L domain-like"/>
    <property type="match status" value="2"/>
</dbReference>
<dbReference type="GO" id="GO:0005886">
    <property type="term" value="C:plasma membrane"/>
    <property type="evidence" value="ECO:0007669"/>
    <property type="project" value="UniProtKB-SubCell"/>
</dbReference>
<keyword evidence="4" id="KW-1003">Cell membrane</keyword>
<feature type="binding site" evidence="18">
    <location>
        <position position="550"/>
    </location>
    <ligand>
        <name>ATP</name>
        <dbReference type="ChEBI" id="CHEBI:30616"/>
    </ligand>
</feature>
<evidence type="ECO:0000256" key="9">
    <source>
        <dbReference type="ARBA" id="ARBA00022729"/>
    </source>
</evidence>
<feature type="transmembrane region" description="Helical" evidence="20">
    <location>
        <begin position="1215"/>
        <end position="1239"/>
    </location>
</feature>
<dbReference type="Gene3D" id="3.30.200.20">
    <property type="entry name" value="Phosphorylase Kinase, domain 1"/>
    <property type="match status" value="2"/>
</dbReference>
<keyword evidence="7" id="KW-0808">Transferase</keyword>
<evidence type="ECO:0000256" key="12">
    <source>
        <dbReference type="ARBA" id="ARBA00022777"/>
    </source>
</evidence>
<feature type="region of interest" description="Disordered" evidence="19">
    <location>
        <begin position="1477"/>
        <end position="1509"/>
    </location>
</feature>
<dbReference type="FunFam" id="3.80.10.10:FF:000383">
    <property type="entry name" value="Leucine-rich repeat receptor protein kinase EMS1"/>
    <property type="match status" value="1"/>
</dbReference>